<keyword evidence="4" id="KW-0411">Iron-sulfur</keyword>
<comment type="caution">
    <text evidence="5">The sequence shown here is derived from an EMBL/GenBank/DDBJ whole genome shotgun (WGS) entry which is preliminary data.</text>
</comment>
<dbReference type="GO" id="GO:0051536">
    <property type="term" value="F:iron-sulfur cluster binding"/>
    <property type="evidence" value="ECO:0007669"/>
    <property type="project" value="UniProtKB-KW"/>
</dbReference>
<evidence type="ECO:0000256" key="1">
    <source>
        <dbReference type="ARBA" id="ARBA00022723"/>
    </source>
</evidence>
<name>A0A090MNG3_AFIFE</name>
<evidence type="ECO:0000313" key="5">
    <source>
        <dbReference type="EMBL" id="CEG08930.1"/>
    </source>
</evidence>
<dbReference type="GO" id="GO:0003735">
    <property type="term" value="F:structural constituent of ribosome"/>
    <property type="evidence" value="ECO:0007669"/>
    <property type="project" value="TreeGrafter"/>
</dbReference>
<dbReference type="OrthoDB" id="9799639at2"/>
<accession>A0A090MNG3</accession>
<keyword evidence="2" id="KW-0809">Transit peptide</keyword>
<keyword evidence="6" id="KW-1185">Reference proteome</keyword>
<dbReference type="Gene3D" id="3.40.50.150">
    <property type="entry name" value="Vaccinia Virus protein VP39"/>
    <property type="match status" value="1"/>
</dbReference>
<dbReference type="STRING" id="1035.BN961_02350"/>
<dbReference type="EMBL" id="CCAZ020000001">
    <property type="protein sequence ID" value="CEG08930.1"/>
    <property type="molecule type" value="Genomic_DNA"/>
</dbReference>
<dbReference type="InterPro" id="IPR029063">
    <property type="entry name" value="SAM-dependent_MTases_sf"/>
</dbReference>
<reference evidence="5 6" key="1">
    <citation type="journal article" date="2014" name="Genome Announc.">
        <title>Genome Sequence of Afipia felis Strain 76713, Isolated in Hospital Water Using an Amoeba Co-Culture Procedure.</title>
        <authorList>
            <person name="Benamar S."/>
            <person name="La Scola B."/>
            <person name="Croce O."/>
        </authorList>
    </citation>
    <scope>NUCLEOTIDE SEQUENCE [LARGE SCALE GENOMIC DNA]</scope>
    <source>
        <strain evidence="5 6">76713</strain>
    </source>
</reference>
<dbReference type="SUPFAM" id="SSF53335">
    <property type="entry name" value="S-adenosyl-L-methionine-dependent methyltransferases"/>
    <property type="match status" value="1"/>
</dbReference>
<proteinExistence type="predicted"/>
<dbReference type="GO" id="GO:0015935">
    <property type="term" value="C:small ribosomal subunit"/>
    <property type="evidence" value="ECO:0007669"/>
    <property type="project" value="TreeGrafter"/>
</dbReference>
<dbReference type="Pfam" id="PF09243">
    <property type="entry name" value="Rsm22"/>
    <property type="match status" value="1"/>
</dbReference>
<dbReference type="InterPro" id="IPR015324">
    <property type="entry name" value="Ribosomal_Rsm22-like"/>
</dbReference>
<dbReference type="RefSeq" id="WP_048756736.1">
    <property type="nucleotide sequence ID" value="NZ_CCAZ020000001.1"/>
</dbReference>
<evidence type="ECO:0000313" key="6">
    <source>
        <dbReference type="Proteomes" id="UP000035762"/>
    </source>
</evidence>
<dbReference type="PANTHER" id="PTHR13184">
    <property type="entry name" value="37S RIBOSOMAL PROTEIN S22"/>
    <property type="match status" value="1"/>
</dbReference>
<dbReference type="Proteomes" id="UP000035762">
    <property type="component" value="Unassembled WGS sequence"/>
</dbReference>
<sequence>MPAFDLPPDLKAALAAKAEGLSRADAARRASAISENYRGGGTSAPIRTERDALAYALARMPATYAAISASLHALREQYPDFAPATLLDIGAGPATASWAAAQTFDSLTGFAAIDANAALRALACDTTEGSRLAAMRYVESDVFAGLAAMDAVDLVIASYVINELGDADRDALADLMWQKTRGTLLVVEPGTPKGYERILALRARLIAQGAHIIAPCPHNRACPLTPPDWCHFSQRLSRSRAHKQLKGAGVPFEDERFIYVALSRSPHMVNTARVLAQPTLNKVAVNAKLCTKAGLSFMSVPRRDKLAYAAARRWDWGDAVPDKAAE</sequence>
<dbReference type="GO" id="GO:0006412">
    <property type="term" value="P:translation"/>
    <property type="evidence" value="ECO:0007669"/>
    <property type="project" value="InterPro"/>
</dbReference>
<evidence type="ECO:0000256" key="2">
    <source>
        <dbReference type="ARBA" id="ARBA00022946"/>
    </source>
</evidence>
<evidence type="ECO:0000256" key="4">
    <source>
        <dbReference type="ARBA" id="ARBA00023014"/>
    </source>
</evidence>
<dbReference type="GO" id="GO:0046872">
    <property type="term" value="F:metal ion binding"/>
    <property type="evidence" value="ECO:0007669"/>
    <property type="project" value="UniProtKB-KW"/>
</dbReference>
<protein>
    <submittedName>
        <fullName evidence="5">Ketopantoate hydroxymethyltransferase</fullName>
    </submittedName>
</protein>
<dbReference type="AlphaFoldDB" id="A0A090MNG3"/>
<dbReference type="PANTHER" id="PTHR13184:SF5">
    <property type="entry name" value="METHYLTRANSFERASE-LIKE PROTEIN 17, MITOCHONDRIAL"/>
    <property type="match status" value="1"/>
</dbReference>
<organism evidence="5 6">
    <name type="scientific">Afipia felis</name>
    <name type="common">Cat scratch disease bacillus</name>
    <dbReference type="NCBI Taxonomy" id="1035"/>
    <lineage>
        <taxon>Bacteria</taxon>
        <taxon>Pseudomonadati</taxon>
        <taxon>Pseudomonadota</taxon>
        <taxon>Alphaproteobacteria</taxon>
        <taxon>Hyphomicrobiales</taxon>
        <taxon>Nitrobacteraceae</taxon>
        <taxon>Afipia</taxon>
    </lineage>
</organism>
<gene>
    <name evidence="5" type="ORF">BN961_02350</name>
</gene>
<dbReference type="GO" id="GO:0008168">
    <property type="term" value="F:methyltransferase activity"/>
    <property type="evidence" value="ECO:0007669"/>
    <property type="project" value="UniProtKB-KW"/>
</dbReference>
<evidence type="ECO:0000256" key="3">
    <source>
        <dbReference type="ARBA" id="ARBA00023004"/>
    </source>
</evidence>
<dbReference type="InterPro" id="IPR052571">
    <property type="entry name" value="Mt_RNA_Methyltransferase"/>
</dbReference>
<keyword evidence="1" id="KW-0479">Metal-binding</keyword>
<dbReference type="GO" id="GO:0032259">
    <property type="term" value="P:methylation"/>
    <property type="evidence" value="ECO:0007669"/>
    <property type="project" value="UniProtKB-KW"/>
</dbReference>
<keyword evidence="3" id="KW-0408">Iron</keyword>